<feature type="compositionally biased region" description="Pro residues" evidence="1">
    <location>
        <begin position="316"/>
        <end position="326"/>
    </location>
</feature>
<gene>
    <name evidence="2" type="ORF">DAEQUDRAFT_717440</name>
</gene>
<dbReference type="Proteomes" id="UP000076727">
    <property type="component" value="Unassembled WGS sequence"/>
</dbReference>
<evidence type="ECO:0000256" key="1">
    <source>
        <dbReference type="SAM" id="MobiDB-lite"/>
    </source>
</evidence>
<dbReference type="OrthoDB" id="2801113at2759"/>
<evidence type="ECO:0000313" key="3">
    <source>
        <dbReference type="Proteomes" id="UP000076727"/>
    </source>
</evidence>
<feature type="compositionally biased region" description="Basic residues" evidence="1">
    <location>
        <begin position="1"/>
        <end position="11"/>
    </location>
</feature>
<feature type="region of interest" description="Disordered" evidence="1">
    <location>
        <begin position="68"/>
        <end position="161"/>
    </location>
</feature>
<feature type="compositionally biased region" description="Low complexity" evidence="1">
    <location>
        <begin position="285"/>
        <end position="299"/>
    </location>
</feature>
<feature type="region of interest" description="Disordered" evidence="1">
    <location>
        <begin position="360"/>
        <end position="430"/>
    </location>
</feature>
<sequence>MNRPSLLRHHTPSSQFDTRSPAYFVASHPSGKPWYTTEPQECFSVQRRSWGVPLVMQSPNPLQHYAAVTRPPGRGSQCTSACDFRPEWPATSDSSASEETLPRDNRERETSMIPSVNPYATQSTQAEAPYRAYNPLKRRRSDDEDASSAGHDTESSRCSLSASMSRYPDVISLHGGCVVPAHNDMKVDNMRPMVAYNTLRPPPCRLESMASITSFTMDSARALATIQDLAAHRTSPVRTCPSSSSSSLTPLSSSSMLEAVSSSSTAEAHSRLTPYVPADSDRSTSVRQSSSPMSQLSRSATPAPRETSVLSSVPRSPSPSPSPAAPDLPKEPSAVSQPLTYVVTTPAHVLASIAEPSAQPAPSIFNMRPPGAPRRGRPPGPPPIKVRASQRFIDFNIKDVSRVEEPPKKVAKVTPPPKPKPKPKPTRAPRVKIEAKEAALPAGPPDCNQFEDDRPPKDTVAQLAVGAGATYNMNRVKCLWPGCPVYEYPGELWQHIKVTHRRNAGLPKPSGNPILVCSWAPPGEPRANRCTYKERASKMWDHFMAVHHKESAKEKGEIACRLGQCTARSKNLDFQRHLEDVHWKLEGTVRWCEGCGVWKRFDKGRLLTHFQNCIRKYMESDPGFRLGLDEL</sequence>
<feature type="compositionally biased region" description="Basic and acidic residues" evidence="1">
    <location>
        <begin position="100"/>
        <end position="110"/>
    </location>
</feature>
<dbReference type="EMBL" id="KV429117">
    <property type="protein sequence ID" value="KZT64858.1"/>
    <property type="molecule type" value="Genomic_DNA"/>
</dbReference>
<accession>A0A165LUA7</accession>
<proteinExistence type="predicted"/>
<reference evidence="2 3" key="1">
    <citation type="journal article" date="2016" name="Mol. Biol. Evol.">
        <title>Comparative Genomics of Early-Diverging Mushroom-Forming Fungi Provides Insights into the Origins of Lignocellulose Decay Capabilities.</title>
        <authorList>
            <person name="Nagy L.G."/>
            <person name="Riley R."/>
            <person name="Tritt A."/>
            <person name="Adam C."/>
            <person name="Daum C."/>
            <person name="Floudas D."/>
            <person name="Sun H."/>
            <person name="Yadav J.S."/>
            <person name="Pangilinan J."/>
            <person name="Larsson K.H."/>
            <person name="Matsuura K."/>
            <person name="Barry K."/>
            <person name="Labutti K."/>
            <person name="Kuo R."/>
            <person name="Ohm R.A."/>
            <person name="Bhattacharya S.S."/>
            <person name="Shirouzu T."/>
            <person name="Yoshinaga Y."/>
            <person name="Martin F.M."/>
            <person name="Grigoriev I.V."/>
            <person name="Hibbett D.S."/>
        </authorList>
    </citation>
    <scope>NUCLEOTIDE SEQUENCE [LARGE SCALE GENOMIC DNA]</scope>
    <source>
        <strain evidence="2 3">L-15889</strain>
    </source>
</reference>
<keyword evidence="3" id="KW-1185">Reference proteome</keyword>
<feature type="compositionally biased region" description="Basic residues" evidence="1">
    <location>
        <begin position="419"/>
        <end position="430"/>
    </location>
</feature>
<name>A0A165LUA7_9APHY</name>
<feature type="compositionally biased region" description="Low complexity" evidence="1">
    <location>
        <begin position="234"/>
        <end position="264"/>
    </location>
</feature>
<organism evidence="2 3">
    <name type="scientific">Daedalea quercina L-15889</name>
    <dbReference type="NCBI Taxonomy" id="1314783"/>
    <lineage>
        <taxon>Eukaryota</taxon>
        <taxon>Fungi</taxon>
        <taxon>Dikarya</taxon>
        <taxon>Basidiomycota</taxon>
        <taxon>Agaricomycotina</taxon>
        <taxon>Agaricomycetes</taxon>
        <taxon>Polyporales</taxon>
        <taxon>Fomitopsis</taxon>
    </lineage>
</organism>
<feature type="compositionally biased region" description="Basic and acidic residues" evidence="1">
    <location>
        <begin position="396"/>
        <end position="408"/>
    </location>
</feature>
<feature type="compositionally biased region" description="Polar residues" evidence="1">
    <location>
        <begin position="112"/>
        <end position="126"/>
    </location>
</feature>
<evidence type="ECO:0000313" key="2">
    <source>
        <dbReference type="EMBL" id="KZT64858.1"/>
    </source>
</evidence>
<dbReference type="AlphaFoldDB" id="A0A165LUA7"/>
<feature type="region of interest" description="Disordered" evidence="1">
    <location>
        <begin position="232"/>
        <end position="333"/>
    </location>
</feature>
<feature type="region of interest" description="Disordered" evidence="1">
    <location>
        <begin position="1"/>
        <end position="21"/>
    </location>
</feature>
<protein>
    <submittedName>
        <fullName evidence="2">Uncharacterized protein</fullName>
    </submittedName>
</protein>